<dbReference type="AlphaFoldDB" id="A0A4V6PUS8"/>
<dbReference type="GO" id="GO:0051082">
    <property type="term" value="F:unfolded protein binding"/>
    <property type="evidence" value="ECO:0007669"/>
    <property type="project" value="InterPro"/>
</dbReference>
<reference evidence="6 7" key="1">
    <citation type="submission" date="2019-03" db="EMBL/GenBank/DDBJ databases">
        <title>Freshwater and sediment microbial communities from various areas in North America, analyzing microbe dynamics in response to fracking.</title>
        <authorList>
            <person name="Lamendella R."/>
        </authorList>
    </citation>
    <scope>NUCLEOTIDE SEQUENCE [LARGE SCALE GENOMIC DNA]</scope>
    <source>
        <strain evidence="6 7">18_TX</strain>
    </source>
</reference>
<sequence length="279" mass="31239">MTEHAIDYPTDQLIRYTFAGHDVRGELVQLTSSYQSLIRGHQYPPAVQQALGEMMAAVSLLTATLKFEGHIAVQLQGNGPLNFIAVNGNHHQQLRGIARVRGEITATDIRSMIGKGELVITLDPEQGERYQGVTSADADSIAQMLENYFMQSEQLATKLWLHADGEHAAGMFLQRMPASGQDMTGFDHLTTLTETITEQELYTLPAEQLLHRLYHEETVHLYPPQPVSFVCGCSRERTLEALASVPVEELREILHADGEIVMTCDYCLTEYRFAEEDFS</sequence>
<dbReference type="EMBL" id="SNXI01000002">
    <property type="protein sequence ID" value="TDP40160.1"/>
    <property type="molecule type" value="Genomic_DNA"/>
</dbReference>
<evidence type="ECO:0000256" key="1">
    <source>
        <dbReference type="ARBA" id="ARBA00022490"/>
    </source>
</evidence>
<dbReference type="InterPro" id="IPR000397">
    <property type="entry name" value="Heat_shock_Hsp33"/>
</dbReference>
<evidence type="ECO:0000256" key="5">
    <source>
        <dbReference type="ARBA" id="ARBA00023284"/>
    </source>
</evidence>
<dbReference type="Gene3D" id="3.90.1280.10">
    <property type="entry name" value="HSP33 redox switch-like"/>
    <property type="match status" value="1"/>
</dbReference>
<dbReference type="Gene3D" id="3.55.30.10">
    <property type="entry name" value="Hsp33 domain"/>
    <property type="match status" value="1"/>
</dbReference>
<dbReference type="SUPFAM" id="SSF64397">
    <property type="entry name" value="Hsp33 domain"/>
    <property type="match status" value="1"/>
</dbReference>
<evidence type="ECO:0000256" key="2">
    <source>
        <dbReference type="ARBA" id="ARBA00022833"/>
    </source>
</evidence>
<evidence type="ECO:0000256" key="3">
    <source>
        <dbReference type="ARBA" id="ARBA00023157"/>
    </source>
</evidence>
<evidence type="ECO:0000313" key="6">
    <source>
        <dbReference type="EMBL" id="TDP40160.1"/>
    </source>
</evidence>
<keyword evidence="2" id="KW-0862">Zinc</keyword>
<dbReference type="GO" id="GO:0005737">
    <property type="term" value="C:cytoplasm"/>
    <property type="evidence" value="ECO:0007669"/>
    <property type="project" value="InterPro"/>
</dbReference>
<name>A0A4V6PUS8_9GAMM</name>
<protein>
    <submittedName>
        <fullName evidence="6">Molecular chaperone Hsp33</fullName>
    </submittedName>
</protein>
<dbReference type="InterPro" id="IPR016154">
    <property type="entry name" value="Heat_shock_Hsp33_C"/>
</dbReference>
<dbReference type="Proteomes" id="UP000295531">
    <property type="component" value="Unassembled WGS sequence"/>
</dbReference>
<keyword evidence="3" id="KW-1015">Disulfide bond</keyword>
<keyword evidence="4" id="KW-0143">Chaperone</keyword>
<dbReference type="PIRSF" id="PIRSF005261">
    <property type="entry name" value="Heat_shock_Hsp33"/>
    <property type="match status" value="1"/>
</dbReference>
<dbReference type="CDD" id="cd00498">
    <property type="entry name" value="Hsp33"/>
    <property type="match status" value="1"/>
</dbReference>
<comment type="caution">
    <text evidence="6">The sequence shown here is derived from an EMBL/GenBank/DDBJ whole genome shotgun (WGS) entry which is preliminary data.</text>
</comment>
<dbReference type="InterPro" id="IPR016153">
    <property type="entry name" value="Heat_shock_Hsp33_N"/>
</dbReference>
<gene>
    <name evidence="6" type="ORF">DEU29_10260</name>
</gene>
<keyword evidence="7" id="KW-1185">Reference proteome</keyword>
<dbReference type="RefSeq" id="WP_243734436.1">
    <property type="nucleotide sequence ID" value="NZ_SNXI01000002.1"/>
</dbReference>
<accession>A0A4V6PUS8</accession>
<keyword evidence="1" id="KW-0963">Cytoplasm</keyword>
<dbReference type="Pfam" id="PF01430">
    <property type="entry name" value="HSP33"/>
    <property type="match status" value="1"/>
</dbReference>
<dbReference type="Gene3D" id="1.10.287.480">
    <property type="entry name" value="helix hairpin bin"/>
    <property type="match status" value="1"/>
</dbReference>
<evidence type="ECO:0000313" key="7">
    <source>
        <dbReference type="Proteomes" id="UP000295531"/>
    </source>
</evidence>
<dbReference type="SUPFAM" id="SSF118352">
    <property type="entry name" value="HSP33 redox switch-like"/>
    <property type="match status" value="1"/>
</dbReference>
<proteinExistence type="predicted"/>
<dbReference type="GO" id="GO:0042026">
    <property type="term" value="P:protein refolding"/>
    <property type="evidence" value="ECO:0007669"/>
    <property type="project" value="TreeGrafter"/>
</dbReference>
<organism evidence="6 7">
    <name type="scientific">Idiomarina aquatica</name>
    <dbReference type="NCBI Taxonomy" id="1327752"/>
    <lineage>
        <taxon>Bacteria</taxon>
        <taxon>Pseudomonadati</taxon>
        <taxon>Pseudomonadota</taxon>
        <taxon>Gammaproteobacteria</taxon>
        <taxon>Alteromonadales</taxon>
        <taxon>Idiomarinaceae</taxon>
        <taxon>Idiomarina</taxon>
    </lineage>
</organism>
<dbReference type="PANTHER" id="PTHR30111">
    <property type="entry name" value="33 KDA CHAPERONIN"/>
    <property type="match status" value="1"/>
</dbReference>
<dbReference type="GO" id="GO:0044183">
    <property type="term" value="F:protein folding chaperone"/>
    <property type="evidence" value="ECO:0007669"/>
    <property type="project" value="TreeGrafter"/>
</dbReference>
<dbReference type="InterPro" id="IPR023212">
    <property type="entry name" value="Hsp33_helix_hairpin_bin_dom_sf"/>
</dbReference>
<evidence type="ECO:0000256" key="4">
    <source>
        <dbReference type="ARBA" id="ARBA00023186"/>
    </source>
</evidence>
<dbReference type="NCBIfam" id="NF001033">
    <property type="entry name" value="PRK00114.1"/>
    <property type="match status" value="1"/>
</dbReference>
<dbReference type="PANTHER" id="PTHR30111:SF1">
    <property type="entry name" value="33 KDA CHAPERONIN"/>
    <property type="match status" value="1"/>
</dbReference>
<keyword evidence="5" id="KW-0676">Redox-active center</keyword>